<dbReference type="AlphaFoldDB" id="A0A0F6YEW8"/>
<dbReference type="PANTHER" id="PTHR30097">
    <property type="entry name" value="CATION EFFLUX SYSTEM PROTEIN CUSB"/>
    <property type="match status" value="1"/>
</dbReference>
<dbReference type="GO" id="GO:0060003">
    <property type="term" value="P:copper ion export"/>
    <property type="evidence" value="ECO:0007669"/>
    <property type="project" value="TreeGrafter"/>
</dbReference>
<dbReference type="OrthoDB" id="9806939at2"/>
<reference evidence="7 8" key="1">
    <citation type="submission" date="2015-03" db="EMBL/GenBank/DDBJ databases">
        <title>Genome assembly of Sandaracinus amylolyticus DSM 53668.</title>
        <authorList>
            <person name="Sharma G."/>
            <person name="Subramanian S."/>
        </authorList>
    </citation>
    <scope>NUCLEOTIDE SEQUENCE [LARGE SCALE GENOMIC DNA]</scope>
    <source>
        <strain evidence="7 8">DSM 53668</strain>
    </source>
</reference>
<comment type="similarity">
    <text evidence="1">Belongs to the membrane fusion protein (MFP) (TC 8.A.1) family.</text>
</comment>
<keyword evidence="2" id="KW-0813">Transport</keyword>
<dbReference type="FunFam" id="2.40.30.170:FF:000010">
    <property type="entry name" value="Efflux RND transporter periplasmic adaptor subunit"/>
    <property type="match status" value="1"/>
</dbReference>
<dbReference type="Pfam" id="PF25975">
    <property type="entry name" value="CzcB_C"/>
    <property type="match status" value="1"/>
</dbReference>
<dbReference type="KEGG" id="samy:DB32_000076"/>
<evidence type="ECO:0000259" key="4">
    <source>
        <dbReference type="Pfam" id="PF25954"/>
    </source>
</evidence>
<dbReference type="InterPro" id="IPR058647">
    <property type="entry name" value="BSH_CzcB-like"/>
</dbReference>
<sequence>MIRLSRWRERATLLAIGAALGGGAGALASASLRAEASGQSPPTTTVASAPTRERVRLGQHLAERAGIRVAAVEESSIAPGIEVVGAIALDPARVSDVGGRVVGRVAEYFVEHGDRVEAGAPLVRIETAELGDAIAEWLAALAELEAASARLTRERGLATRQLATAGSLERAEAEEGALSARARGAEHRLLAMGLTRGELERIARGGRVSGITLRAPIAGEIIERTAMLGEVVEPTDPILRVAALDTVWVLLDVYERDLARVREGDDVEVRTETAQDAAIRGHVEHVDAIVDPETRTGRVRVSIDNTERLLRPGQYVYARLSRDAGAHRGVLAPRSAILQLGGEPASFVALGGDEYEVRPLRLGASLGELVEVEAGLEVGDQLVVEGAFALKSELQR</sequence>
<dbReference type="Proteomes" id="UP000034883">
    <property type="component" value="Chromosome"/>
</dbReference>
<dbReference type="GO" id="GO:0015679">
    <property type="term" value="P:plasma membrane copper ion transport"/>
    <property type="evidence" value="ECO:0007669"/>
    <property type="project" value="TreeGrafter"/>
</dbReference>
<accession>A0A0F6YEW8</accession>
<evidence type="ECO:0000256" key="3">
    <source>
        <dbReference type="SAM" id="Coils"/>
    </source>
</evidence>
<evidence type="ECO:0000256" key="1">
    <source>
        <dbReference type="ARBA" id="ARBA00009477"/>
    </source>
</evidence>
<dbReference type="NCBIfam" id="TIGR01730">
    <property type="entry name" value="RND_mfp"/>
    <property type="match status" value="1"/>
</dbReference>
<dbReference type="STRING" id="927083.DB32_000076"/>
<dbReference type="Pfam" id="PF25954">
    <property type="entry name" value="Beta-barrel_RND_2"/>
    <property type="match status" value="1"/>
</dbReference>
<feature type="domain" description="CzcB-like barrel-sandwich hybrid" evidence="5">
    <location>
        <begin position="94"/>
        <end position="242"/>
    </location>
</feature>
<dbReference type="InterPro" id="IPR058649">
    <property type="entry name" value="CzcB_C"/>
</dbReference>
<feature type="coiled-coil region" evidence="3">
    <location>
        <begin position="134"/>
        <end position="188"/>
    </location>
</feature>
<evidence type="ECO:0000313" key="8">
    <source>
        <dbReference type="Proteomes" id="UP000034883"/>
    </source>
</evidence>
<dbReference type="InterPro" id="IPR058792">
    <property type="entry name" value="Beta-barrel_RND_2"/>
</dbReference>
<evidence type="ECO:0000259" key="5">
    <source>
        <dbReference type="Pfam" id="PF25973"/>
    </source>
</evidence>
<dbReference type="SUPFAM" id="SSF111369">
    <property type="entry name" value="HlyD-like secretion proteins"/>
    <property type="match status" value="1"/>
</dbReference>
<dbReference type="GO" id="GO:0022857">
    <property type="term" value="F:transmembrane transporter activity"/>
    <property type="evidence" value="ECO:0007669"/>
    <property type="project" value="InterPro"/>
</dbReference>
<evidence type="ECO:0000259" key="6">
    <source>
        <dbReference type="Pfam" id="PF25975"/>
    </source>
</evidence>
<dbReference type="GO" id="GO:0016020">
    <property type="term" value="C:membrane"/>
    <property type="evidence" value="ECO:0007669"/>
    <property type="project" value="InterPro"/>
</dbReference>
<dbReference type="Pfam" id="PF25973">
    <property type="entry name" value="BSH_CzcB"/>
    <property type="match status" value="1"/>
</dbReference>
<dbReference type="RefSeq" id="WP_053230419.1">
    <property type="nucleotide sequence ID" value="NZ_CP011125.1"/>
</dbReference>
<proteinExistence type="inferred from homology"/>
<dbReference type="EMBL" id="CP011125">
    <property type="protein sequence ID" value="AKF02928.1"/>
    <property type="molecule type" value="Genomic_DNA"/>
</dbReference>
<dbReference type="Gene3D" id="2.40.30.170">
    <property type="match status" value="1"/>
</dbReference>
<feature type="domain" description="CzcB-like C-terminal circularly permuted SH3-like" evidence="6">
    <location>
        <begin position="332"/>
        <end position="391"/>
    </location>
</feature>
<evidence type="ECO:0000256" key="2">
    <source>
        <dbReference type="ARBA" id="ARBA00022448"/>
    </source>
</evidence>
<protein>
    <submittedName>
        <fullName evidence="7">Putative Co/Zn/Cd efflux system membrane fusion protein</fullName>
    </submittedName>
</protein>
<gene>
    <name evidence="7" type="ORF">DB32_000076</name>
</gene>
<dbReference type="Gene3D" id="2.40.50.100">
    <property type="match status" value="1"/>
</dbReference>
<keyword evidence="8" id="KW-1185">Reference proteome</keyword>
<dbReference type="InterPro" id="IPR006143">
    <property type="entry name" value="RND_pump_MFP"/>
</dbReference>
<feature type="domain" description="CusB-like beta-barrel" evidence="4">
    <location>
        <begin position="246"/>
        <end position="322"/>
    </location>
</feature>
<evidence type="ECO:0000313" key="7">
    <source>
        <dbReference type="EMBL" id="AKF02928.1"/>
    </source>
</evidence>
<keyword evidence="3" id="KW-0175">Coiled coil</keyword>
<dbReference type="GO" id="GO:0030313">
    <property type="term" value="C:cell envelope"/>
    <property type="evidence" value="ECO:0007669"/>
    <property type="project" value="TreeGrafter"/>
</dbReference>
<name>A0A0F6YEW8_9BACT</name>
<dbReference type="PANTHER" id="PTHR30097:SF4">
    <property type="entry name" value="SLR6042 PROTEIN"/>
    <property type="match status" value="1"/>
</dbReference>
<dbReference type="InterPro" id="IPR051909">
    <property type="entry name" value="MFP_Cation_Efflux"/>
</dbReference>
<dbReference type="Gene3D" id="2.40.420.20">
    <property type="match status" value="1"/>
</dbReference>
<organism evidence="7 8">
    <name type="scientific">Sandaracinus amylolyticus</name>
    <dbReference type="NCBI Taxonomy" id="927083"/>
    <lineage>
        <taxon>Bacteria</taxon>
        <taxon>Pseudomonadati</taxon>
        <taxon>Myxococcota</taxon>
        <taxon>Polyangia</taxon>
        <taxon>Polyangiales</taxon>
        <taxon>Sandaracinaceae</taxon>
        <taxon>Sandaracinus</taxon>
    </lineage>
</organism>